<dbReference type="EMBL" id="JACTVM010000001">
    <property type="protein sequence ID" value="MBC9225671.1"/>
    <property type="molecule type" value="Genomic_DNA"/>
</dbReference>
<dbReference type="InterPro" id="IPR015947">
    <property type="entry name" value="PUA-like_sf"/>
</dbReference>
<evidence type="ECO:0000259" key="1">
    <source>
        <dbReference type="SMART" id="SM01022"/>
    </source>
</evidence>
<feature type="domain" description="ASCH" evidence="1">
    <location>
        <begin position="18"/>
        <end position="129"/>
    </location>
</feature>
<comment type="caution">
    <text evidence="2">The sequence shown here is derived from an EMBL/GenBank/DDBJ whole genome shotgun (WGS) entry which is preliminary data.</text>
</comment>
<proteinExistence type="predicted"/>
<evidence type="ECO:0000313" key="3">
    <source>
        <dbReference type="Proteomes" id="UP000620591"/>
    </source>
</evidence>
<accession>A0A8I0EUN6</accession>
<dbReference type="InterPro" id="IPR007374">
    <property type="entry name" value="ASCH_domain"/>
</dbReference>
<dbReference type="PANTHER" id="PTHR39203:SF1">
    <property type="entry name" value="CYTOPLASMIC PROTEIN"/>
    <property type="match status" value="1"/>
</dbReference>
<dbReference type="SUPFAM" id="SSF88697">
    <property type="entry name" value="PUA domain-like"/>
    <property type="match status" value="1"/>
</dbReference>
<organism evidence="2 3">
    <name type="scientific">Aeromicrobium senzhongii</name>
    <dbReference type="NCBI Taxonomy" id="2663859"/>
    <lineage>
        <taxon>Bacteria</taxon>
        <taxon>Bacillati</taxon>
        <taxon>Actinomycetota</taxon>
        <taxon>Actinomycetes</taxon>
        <taxon>Propionibacteriales</taxon>
        <taxon>Nocardioidaceae</taxon>
        <taxon>Aeromicrobium</taxon>
    </lineage>
</organism>
<evidence type="ECO:0000313" key="2">
    <source>
        <dbReference type="EMBL" id="MBC9225671.1"/>
    </source>
</evidence>
<dbReference type="Pfam" id="PF04266">
    <property type="entry name" value="ASCH"/>
    <property type="match status" value="1"/>
</dbReference>
<gene>
    <name evidence="2" type="ORF">IBG24_05010</name>
</gene>
<dbReference type="SMART" id="SM01022">
    <property type="entry name" value="ASCH"/>
    <property type="match status" value="1"/>
</dbReference>
<sequence length="130" mass="14229">MSWPRVGALRGLELGTPGRMRERLNGLVLTGQKQATAGLLTEYGAEGEELEHIGERLALLDDLGDQIATVEITDLQIVPFIDVPWEFAAAEGEGDADIEEWRDGHRAFWAAEGAAVEDDTPIVCLRFVLV</sequence>
<dbReference type="InterPro" id="IPR009326">
    <property type="entry name" value="DUF984"/>
</dbReference>
<dbReference type="RefSeq" id="WP_187768786.1">
    <property type="nucleotide sequence ID" value="NZ_JACTVM010000001.1"/>
</dbReference>
<dbReference type="AlphaFoldDB" id="A0A8I0EUN6"/>
<protein>
    <submittedName>
        <fullName evidence="2">ASCH domain-containing protein</fullName>
    </submittedName>
</protein>
<reference evidence="2" key="1">
    <citation type="submission" date="2020-09" db="EMBL/GenBank/DDBJ databases">
        <title>Novel species in genus Aeromicrobium.</title>
        <authorList>
            <person name="Zhang G."/>
        </authorList>
    </citation>
    <scope>NUCLEOTIDE SEQUENCE</scope>
    <source>
        <strain evidence="2">Zg-636</strain>
    </source>
</reference>
<dbReference type="Proteomes" id="UP000620591">
    <property type="component" value="Unassembled WGS sequence"/>
</dbReference>
<dbReference type="Gene3D" id="3.10.400.10">
    <property type="entry name" value="Sulfate adenylyltransferase"/>
    <property type="match status" value="1"/>
</dbReference>
<dbReference type="PANTHER" id="PTHR39203">
    <property type="entry name" value="CYTOPLASMIC PROTEIN-RELATED"/>
    <property type="match status" value="1"/>
</dbReference>
<name>A0A8I0EUN6_9ACTN</name>